<dbReference type="AlphaFoldDB" id="T1BB26"/>
<dbReference type="EMBL" id="AUZZ01004904">
    <property type="protein sequence ID" value="EQD51485.1"/>
    <property type="molecule type" value="Genomic_DNA"/>
</dbReference>
<sequence>MSLAQHHIESRPSAVGLLYVDGHVRAYHGKAEISKAHVARMRLAMPAEIDTWICDRFGDGLLVWQAPVGASLANELRLVATKVRSLLGEDAHPTICFDRGGWSPKLFCELIQGGFDILTYRKGPVPAKEREAFRSYSFTDELGRQQNYLLADEKIVIGYDRNRMSFDCRQITRLDEQGGHQTQIITTRDDSDPALIAYAMFSRWRQENFFRYLRTHYGLDALDAYETTPDNPDRLVANPDRRDANRLV</sequence>
<dbReference type="InterPro" id="IPR049343">
    <property type="entry name" value="Transposase_29"/>
</dbReference>
<protein>
    <submittedName>
        <fullName evidence="1">Uncharacterized protein</fullName>
    </submittedName>
</protein>
<reference evidence="1" key="1">
    <citation type="submission" date="2013-08" db="EMBL/GenBank/DDBJ databases">
        <authorList>
            <person name="Mendez C."/>
            <person name="Richter M."/>
            <person name="Ferrer M."/>
            <person name="Sanchez J."/>
        </authorList>
    </citation>
    <scope>NUCLEOTIDE SEQUENCE</scope>
</reference>
<dbReference type="Pfam" id="PF21804">
    <property type="entry name" value="Transposase_29"/>
    <property type="match status" value="1"/>
</dbReference>
<proteinExistence type="predicted"/>
<accession>T1BB26</accession>
<comment type="caution">
    <text evidence="1">The sequence shown here is derived from an EMBL/GenBank/DDBJ whole genome shotgun (WGS) entry which is preliminary data.</text>
</comment>
<organism evidence="1">
    <name type="scientific">mine drainage metagenome</name>
    <dbReference type="NCBI Taxonomy" id="410659"/>
    <lineage>
        <taxon>unclassified sequences</taxon>
        <taxon>metagenomes</taxon>
        <taxon>ecological metagenomes</taxon>
    </lineage>
</organism>
<evidence type="ECO:0000313" key="1">
    <source>
        <dbReference type="EMBL" id="EQD51485.1"/>
    </source>
</evidence>
<feature type="non-terminal residue" evidence="1">
    <location>
        <position position="248"/>
    </location>
</feature>
<gene>
    <name evidence="1" type="ORF">B2A_06876</name>
</gene>
<reference evidence="1" key="2">
    <citation type="journal article" date="2014" name="ISME J.">
        <title>Microbial stratification in low pH oxic and suboxic macroscopic growths along an acid mine drainage.</title>
        <authorList>
            <person name="Mendez-Garcia C."/>
            <person name="Mesa V."/>
            <person name="Sprenger R.R."/>
            <person name="Richter M."/>
            <person name="Diez M.S."/>
            <person name="Solano J."/>
            <person name="Bargiela R."/>
            <person name="Golyshina O.V."/>
            <person name="Manteca A."/>
            <person name="Ramos J.L."/>
            <person name="Gallego J.R."/>
            <person name="Llorente I."/>
            <person name="Martins Dos Santos V.A."/>
            <person name="Jensen O.N."/>
            <person name="Pelaez A.I."/>
            <person name="Sanchez J."/>
            <person name="Ferrer M."/>
        </authorList>
    </citation>
    <scope>NUCLEOTIDE SEQUENCE</scope>
</reference>
<name>T1BB26_9ZZZZ</name>